<feature type="coiled-coil region" evidence="1">
    <location>
        <begin position="245"/>
        <end position="293"/>
    </location>
</feature>
<comment type="caution">
    <text evidence="3">The sequence shown here is derived from an EMBL/GenBank/DDBJ whole genome shotgun (WGS) entry which is preliminary data.</text>
</comment>
<accession>A0A2I0IV73</accession>
<dbReference type="Proteomes" id="UP000233551">
    <property type="component" value="Unassembled WGS sequence"/>
</dbReference>
<keyword evidence="4" id="KW-1185">Reference proteome</keyword>
<evidence type="ECO:0000313" key="4">
    <source>
        <dbReference type="Proteomes" id="UP000233551"/>
    </source>
</evidence>
<keyword evidence="1" id="KW-0175">Coiled coil</keyword>
<dbReference type="AlphaFoldDB" id="A0A2I0IV73"/>
<proteinExistence type="predicted"/>
<evidence type="ECO:0000256" key="2">
    <source>
        <dbReference type="SAM" id="MobiDB-lite"/>
    </source>
</evidence>
<gene>
    <name evidence="3" type="ORF">CRG98_032054</name>
</gene>
<evidence type="ECO:0000256" key="1">
    <source>
        <dbReference type="SAM" id="Coils"/>
    </source>
</evidence>
<dbReference type="EMBL" id="PGOL01002494">
    <property type="protein sequence ID" value="PKI47560.1"/>
    <property type="molecule type" value="Genomic_DNA"/>
</dbReference>
<dbReference type="PANTHER" id="PTHR32108:SF9">
    <property type="entry name" value="REVERSE TRANSCRIPTASE RNASE H-LIKE DOMAIN-CONTAINING PROTEIN"/>
    <property type="match status" value="1"/>
</dbReference>
<protein>
    <submittedName>
        <fullName evidence="3">Uncharacterized protein</fullName>
    </submittedName>
</protein>
<organism evidence="3 4">
    <name type="scientific">Punica granatum</name>
    <name type="common">Pomegranate</name>
    <dbReference type="NCBI Taxonomy" id="22663"/>
    <lineage>
        <taxon>Eukaryota</taxon>
        <taxon>Viridiplantae</taxon>
        <taxon>Streptophyta</taxon>
        <taxon>Embryophyta</taxon>
        <taxon>Tracheophyta</taxon>
        <taxon>Spermatophyta</taxon>
        <taxon>Magnoliopsida</taxon>
        <taxon>eudicotyledons</taxon>
        <taxon>Gunneridae</taxon>
        <taxon>Pentapetalae</taxon>
        <taxon>rosids</taxon>
        <taxon>malvids</taxon>
        <taxon>Myrtales</taxon>
        <taxon>Lythraceae</taxon>
        <taxon>Punica</taxon>
    </lineage>
</organism>
<reference evidence="3 4" key="1">
    <citation type="submission" date="2017-11" db="EMBL/GenBank/DDBJ databases">
        <title>De-novo sequencing of pomegranate (Punica granatum L.) genome.</title>
        <authorList>
            <person name="Akparov Z."/>
            <person name="Amiraslanov A."/>
            <person name="Hajiyeva S."/>
            <person name="Abbasov M."/>
            <person name="Kaur K."/>
            <person name="Hamwieh A."/>
            <person name="Solovyev V."/>
            <person name="Salamov A."/>
            <person name="Braich B."/>
            <person name="Kosarev P."/>
            <person name="Mahmoud A."/>
            <person name="Hajiyev E."/>
            <person name="Babayeva S."/>
            <person name="Izzatullayeva V."/>
            <person name="Mammadov A."/>
            <person name="Mammadov A."/>
            <person name="Sharifova S."/>
            <person name="Ojaghi J."/>
            <person name="Eynullazada K."/>
            <person name="Bayramov B."/>
            <person name="Abdulazimova A."/>
            <person name="Shahmuradov I."/>
        </authorList>
    </citation>
    <scope>NUCLEOTIDE SEQUENCE [LARGE SCALE GENOMIC DNA]</scope>
    <source>
        <strain evidence="4">cv. AG2017</strain>
        <tissue evidence="3">Leaf</tissue>
    </source>
</reference>
<sequence>MTKSESKSLRRGMLREESEELEALEPLLGKFLKDFEFEDEDDVEFLQDAVDSARHPRQHLNADDLGNFYVVALLAKTIMSLNLVKTYRKWGLKGKPDFATNMIFESYKRIRRRLFQRCRNYNAISLLSHLGSVAMYLARVLQQLGDLQTIPVNVDGHPSVHDWHDGTVPKAFHQKMIYGLHGIWENRIFKNVEIHRFYSDPVEPPFDPKEILRSRPQVPHHPHVDINDTSTARVEMQSAAWLRNQAKIKKENERLRKQLKEAQTSILHRDHALRRKERKIAQLSATIKGFKQRVRKNAQKSLTVLSDETRELVEDVRASEHCDSASSFTNRGNEEYLYIHPLLCFPVVLITYFYGLSITIAGYASLLDEIQGQTTIVAKISPPPAPTQVPLVNAHSPPLVPAADPRADHTMPPPALLAPAPPAPAPTYKSRILHNPYLCGATYSSSNDAYGGHRDNISNLRQCPTKHLLKYHNALCTDALSCTRSDSLCVDALQVSPSVNQVSYQAPTQSKGQASQSNNQRREQKQYTPLPMLAAEPHQKVLAKGLIGPEVMRNQDGTHITNSNVRCEFHLGVVGHSTENYYRLRSLLQDLIDHKLFILNVVPPPNTIIAPFVIQPPAPFPYQHDKKVPWIYEAHVVEAEKEGDIFGMIRSGCCYVTPENSDKGKEVRGSSKKKVTEEEVADFMNFVKASEYKVMDSCARPQPRFCYSLCSSVQSSTGKPW</sequence>
<evidence type="ECO:0000313" key="3">
    <source>
        <dbReference type="EMBL" id="PKI47560.1"/>
    </source>
</evidence>
<feature type="compositionally biased region" description="Polar residues" evidence="2">
    <location>
        <begin position="503"/>
        <end position="519"/>
    </location>
</feature>
<name>A0A2I0IV73_PUNGR</name>
<feature type="region of interest" description="Disordered" evidence="2">
    <location>
        <begin position="503"/>
        <end position="524"/>
    </location>
</feature>
<dbReference type="PANTHER" id="PTHR32108">
    <property type="entry name" value="DNA-DIRECTED RNA POLYMERASE SUBUNIT ALPHA"/>
    <property type="match status" value="1"/>
</dbReference>